<comment type="similarity">
    <text evidence="2">Belongs to the POMP/UMP1 family.</text>
</comment>
<evidence type="ECO:0000313" key="4">
    <source>
        <dbReference type="EMBL" id="QIW98848.1"/>
    </source>
</evidence>
<sequence>MAMRIVPAAAHSNSTKSTLSAPSAPGLPDTLRRNLSPSLKADTAELTTSQTSSTHPLESRLVAWRKQQESLKMEMLRRHYGIAEPVKRQMELQIVSAGEWRPAALGAGQGSANVHSEILQGRDCEIAWEDIYTGEMNESLALDFHSEIETRQKMNW</sequence>
<dbReference type="AlphaFoldDB" id="A0A6H0XW59"/>
<dbReference type="OrthoDB" id="15001at2759"/>
<dbReference type="PANTHER" id="PTHR12828">
    <property type="entry name" value="PROTEASOME MATURATION PROTEIN UMP1"/>
    <property type="match status" value="1"/>
</dbReference>
<proteinExistence type="inferred from homology"/>
<keyword evidence="1" id="KW-0143">Chaperone</keyword>
<evidence type="ECO:0000256" key="1">
    <source>
        <dbReference type="ARBA" id="ARBA00023186"/>
    </source>
</evidence>
<evidence type="ECO:0008006" key="6">
    <source>
        <dbReference type="Google" id="ProtNLM"/>
    </source>
</evidence>
<accession>A0A6H0XW59</accession>
<reference evidence="4 5" key="1">
    <citation type="journal article" date="2016" name="Sci. Rep.">
        <title>Peltaster fructicola genome reveals evolution from an invasive phytopathogen to an ectophytic parasite.</title>
        <authorList>
            <person name="Xu C."/>
            <person name="Chen H."/>
            <person name="Gleason M.L."/>
            <person name="Xu J.R."/>
            <person name="Liu H."/>
            <person name="Zhang R."/>
            <person name="Sun G."/>
        </authorList>
    </citation>
    <scope>NUCLEOTIDE SEQUENCE [LARGE SCALE GENOMIC DNA]</scope>
    <source>
        <strain evidence="4 5">LNHT1506</strain>
    </source>
</reference>
<gene>
    <name evidence="4" type="ORF">AMS68_004366</name>
</gene>
<name>A0A6H0XW59_9PEZI</name>
<dbReference type="PANTHER" id="PTHR12828:SF3">
    <property type="entry name" value="PROTEASOME MATURATION PROTEIN"/>
    <property type="match status" value="1"/>
</dbReference>
<evidence type="ECO:0000256" key="3">
    <source>
        <dbReference type="SAM" id="MobiDB-lite"/>
    </source>
</evidence>
<feature type="region of interest" description="Disordered" evidence="3">
    <location>
        <begin position="1"/>
        <end position="34"/>
    </location>
</feature>
<keyword evidence="5" id="KW-1185">Reference proteome</keyword>
<evidence type="ECO:0000256" key="2">
    <source>
        <dbReference type="ARBA" id="ARBA00043974"/>
    </source>
</evidence>
<organism evidence="4 5">
    <name type="scientific">Peltaster fructicola</name>
    <dbReference type="NCBI Taxonomy" id="286661"/>
    <lineage>
        <taxon>Eukaryota</taxon>
        <taxon>Fungi</taxon>
        <taxon>Dikarya</taxon>
        <taxon>Ascomycota</taxon>
        <taxon>Pezizomycotina</taxon>
        <taxon>Dothideomycetes</taxon>
        <taxon>Dothideomycetes incertae sedis</taxon>
        <taxon>Peltaster</taxon>
    </lineage>
</organism>
<dbReference type="InterPro" id="IPR008012">
    <property type="entry name" value="Ump1"/>
</dbReference>
<dbReference type="GO" id="GO:0005737">
    <property type="term" value="C:cytoplasm"/>
    <property type="evidence" value="ECO:0007669"/>
    <property type="project" value="TreeGrafter"/>
</dbReference>
<dbReference type="GO" id="GO:0043248">
    <property type="term" value="P:proteasome assembly"/>
    <property type="evidence" value="ECO:0007669"/>
    <property type="project" value="InterPro"/>
</dbReference>
<dbReference type="EMBL" id="CP051141">
    <property type="protein sequence ID" value="QIW98848.1"/>
    <property type="molecule type" value="Genomic_DNA"/>
</dbReference>
<dbReference type="GO" id="GO:0005634">
    <property type="term" value="C:nucleus"/>
    <property type="evidence" value="ECO:0007669"/>
    <property type="project" value="TreeGrafter"/>
</dbReference>
<dbReference type="Pfam" id="PF05348">
    <property type="entry name" value="UMP1"/>
    <property type="match status" value="1"/>
</dbReference>
<evidence type="ECO:0000313" key="5">
    <source>
        <dbReference type="Proteomes" id="UP000503462"/>
    </source>
</evidence>
<protein>
    <recommendedName>
        <fullName evidence="6">Proteasome maturation factor UMP1</fullName>
    </recommendedName>
</protein>
<dbReference type="Proteomes" id="UP000503462">
    <property type="component" value="Chromosome 3"/>
</dbReference>
<feature type="compositionally biased region" description="Polar residues" evidence="3">
    <location>
        <begin position="11"/>
        <end position="21"/>
    </location>
</feature>